<organism evidence="3 4">
    <name type="scientific">Gemmata palustris</name>
    <dbReference type="NCBI Taxonomy" id="2822762"/>
    <lineage>
        <taxon>Bacteria</taxon>
        <taxon>Pseudomonadati</taxon>
        <taxon>Planctomycetota</taxon>
        <taxon>Planctomycetia</taxon>
        <taxon>Gemmatales</taxon>
        <taxon>Gemmataceae</taxon>
        <taxon>Gemmata</taxon>
    </lineage>
</organism>
<dbReference type="PANTHER" id="PTHR33546">
    <property type="entry name" value="LARGE, MULTIFUNCTIONAL SECRETED PROTEIN-RELATED"/>
    <property type="match status" value="1"/>
</dbReference>
<feature type="domain" description="3-keto-alpha-glucoside-1,2-lyase/3-keto-2-hydroxy-glucal hydratase" evidence="2">
    <location>
        <begin position="50"/>
        <end position="241"/>
    </location>
</feature>
<comment type="caution">
    <text evidence="3">The sequence shown here is derived from an EMBL/GenBank/DDBJ whole genome shotgun (WGS) entry which is preliminary data.</text>
</comment>
<keyword evidence="1" id="KW-0732">Signal</keyword>
<sequence length="245" mass="26488">MRLTLALSLFLVPVAVGFAADADSWKLDDKFKPAKPEDMKDAPGAKPPEGAIVLFDGKDFSKWVKPNGKDKVKWTLRDGGIMEGVKGHGDIITKETFGGTFKLHVEFRVPYEPAGAGQGRGNSGVYVQGRYEVQILDSYGLKSGKNDCGAIYGVAAPTENACKAPTVWQTYDIEFSAPKVENGKKTEPARMTVSHNGIKIHDNAPVTSDNTTAGLGGDIAKPGPIMLQDHGHPVQFRNIWLLPIK</sequence>
<dbReference type="EMBL" id="JAGKQQ010000001">
    <property type="protein sequence ID" value="MBP3958582.1"/>
    <property type="molecule type" value="Genomic_DNA"/>
</dbReference>
<evidence type="ECO:0000256" key="1">
    <source>
        <dbReference type="SAM" id="SignalP"/>
    </source>
</evidence>
<evidence type="ECO:0000313" key="4">
    <source>
        <dbReference type="Proteomes" id="UP000676565"/>
    </source>
</evidence>
<feature type="signal peptide" evidence="1">
    <location>
        <begin position="1"/>
        <end position="19"/>
    </location>
</feature>
<dbReference type="Pfam" id="PF06439">
    <property type="entry name" value="3keto-disac_hyd"/>
    <property type="match status" value="1"/>
</dbReference>
<keyword evidence="4" id="KW-1185">Reference proteome</keyword>
<feature type="chain" id="PRO_5046385998" evidence="1">
    <location>
        <begin position="20"/>
        <end position="245"/>
    </location>
</feature>
<protein>
    <submittedName>
        <fullName evidence="3">DUF1080 domain-containing protein</fullName>
    </submittedName>
</protein>
<name>A0ABS5BXW2_9BACT</name>
<dbReference type="Gene3D" id="2.60.120.560">
    <property type="entry name" value="Exo-inulinase, domain 1"/>
    <property type="match status" value="1"/>
</dbReference>
<dbReference type="PANTHER" id="PTHR33546:SF1">
    <property type="entry name" value="LARGE, MULTIFUNCTIONAL SECRETED PROTEIN"/>
    <property type="match status" value="1"/>
</dbReference>
<gene>
    <name evidence="3" type="ORF">J8F10_25310</name>
</gene>
<dbReference type="Proteomes" id="UP000676565">
    <property type="component" value="Unassembled WGS sequence"/>
</dbReference>
<proteinExistence type="predicted"/>
<evidence type="ECO:0000259" key="2">
    <source>
        <dbReference type="Pfam" id="PF06439"/>
    </source>
</evidence>
<accession>A0ABS5BXW2</accession>
<reference evidence="3 4" key="1">
    <citation type="submission" date="2021-04" db="EMBL/GenBank/DDBJ databases">
        <authorList>
            <person name="Ivanova A."/>
        </authorList>
    </citation>
    <scope>NUCLEOTIDE SEQUENCE [LARGE SCALE GENOMIC DNA]</scope>
    <source>
        <strain evidence="3 4">G18</strain>
    </source>
</reference>
<evidence type="ECO:0000313" key="3">
    <source>
        <dbReference type="EMBL" id="MBP3958582.1"/>
    </source>
</evidence>
<dbReference type="RefSeq" id="WP_210658699.1">
    <property type="nucleotide sequence ID" value="NZ_JAGKQQ010000001.1"/>
</dbReference>
<dbReference type="InterPro" id="IPR010496">
    <property type="entry name" value="AL/BT2_dom"/>
</dbReference>